<dbReference type="AlphaFoldDB" id="A0A9X0B3L6"/>
<dbReference type="GeneID" id="81373015"/>
<accession>A0A9X0B3L6</accession>
<reference evidence="2" key="2">
    <citation type="journal article" date="2023" name="IMA Fungus">
        <title>Comparative genomic study of the Penicillium genus elucidates a diverse pangenome and 15 lateral gene transfer events.</title>
        <authorList>
            <person name="Petersen C."/>
            <person name="Sorensen T."/>
            <person name="Nielsen M.R."/>
            <person name="Sondergaard T.E."/>
            <person name="Sorensen J.L."/>
            <person name="Fitzpatrick D.A."/>
            <person name="Frisvad J.C."/>
            <person name="Nielsen K.L."/>
        </authorList>
    </citation>
    <scope>NUCLEOTIDE SEQUENCE</scope>
    <source>
        <strain evidence="2">IBT 29677</strain>
    </source>
</reference>
<gene>
    <name evidence="2" type="ORF">N7509_009398</name>
</gene>
<comment type="caution">
    <text evidence="2">The sequence shown here is derived from an EMBL/GenBank/DDBJ whole genome shotgun (WGS) entry which is preliminary data.</text>
</comment>
<dbReference type="Proteomes" id="UP001147747">
    <property type="component" value="Unassembled WGS sequence"/>
</dbReference>
<dbReference type="EMBL" id="JAPZBU010000009">
    <property type="protein sequence ID" value="KAJ5386857.1"/>
    <property type="molecule type" value="Genomic_DNA"/>
</dbReference>
<evidence type="ECO:0000313" key="3">
    <source>
        <dbReference type="Proteomes" id="UP001147747"/>
    </source>
</evidence>
<reference evidence="2" key="1">
    <citation type="submission" date="2022-12" db="EMBL/GenBank/DDBJ databases">
        <authorList>
            <person name="Petersen C."/>
        </authorList>
    </citation>
    <scope>NUCLEOTIDE SEQUENCE</scope>
    <source>
        <strain evidence="2">IBT 29677</strain>
    </source>
</reference>
<feature type="region of interest" description="Disordered" evidence="1">
    <location>
        <begin position="191"/>
        <end position="285"/>
    </location>
</feature>
<evidence type="ECO:0000313" key="2">
    <source>
        <dbReference type="EMBL" id="KAJ5386857.1"/>
    </source>
</evidence>
<dbReference type="RefSeq" id="XP_056484655.1">
    <property type="nucleotide sequence ID" value="XM_056634035.1"/>
</dbReference>
<protein>
    <submittedName>
        <fullName evidence="2">Uncharacterized protein</fullName>
    </submittedName>
</protein>
<organism evidence="2 3">
    <name type="scientific">Penicillium cosmopolitanum</name>
    <dbReference type="NCBI Taxonomy" id="1131564"/>
    <lineage>
        <taxon>Eukaryota</taxon>
        <taxon>Fungi</taxon>
        <taxon>Dikarya</taxon>
        <taxon>Ascomycota</taxon>
        <taxon>Pezizomycotina</taxon>
        <taxon>Eurotiomycetes</taxon>
        <taxon>Eurotiomycetidae</taxon>
        <taxon>Eurotiales</taxon>
        <taxon>Aspergillaceae</taxon>
        <taxon>Penicillium</taxon>
    </lineage>
</organism>
<feature type="region of interest" description="Disordered" evidence="1">
    <location>
        <begin position="115"/>
        <end position="155"/>
    </location>
</feature>
<name>A0A9X0B3L6_9EURO</name>
<evidence type="ECO:0000256" key="1">
    <source>
        <dbReference type="SAM" id="MobiDB-lite"/>
    </source>
</evidence>
<dbReference type="OrthoDB" id="4365646at2759"/>
<sequence>MRQNIADLRKRRELVELQAQFEAENRLFDEAQRRLEAVRAPAPESHGVPAHANSIININTNANASSVTQSPSKQSTITNGASALLSPQMDGGGFTIKGTAHTQAVDQFMDSLQGDMSRAEPELPPVPDEGSVNGGLRSTSQSALTPIEPPPGRRDIGFKVNIRVAPADQQILSRPSLNRSLVLRTRSQVSEAVLGSEHSTVISEEHESDQSDGSHSGISDPDESMGMDQSSSPQIPPQTPRGPARAISTGPSNWEPRGLQHPAPRPNVPPYQAASWGRRRGFCRT</sequence>
<proteinExistence type="predicted"/>
<keyword evidence="3" id="KW-1185">Reference proteome</keyword>